<organism evidence="1 2">
    <name type="scientific">Eumeta variegata</name>
    <name type="common">Bagworm moth</name>
    <name type="synonym">Eumeta japonica</name>
    <dbReference type="NCBI Taxonomy" id="151549"/>
    <lineage>
        <taxon>Eukaryota</taxon>
        <taxon>Metazoa</taxon>
        <taxon>Ecdysozoa</taxon>
        <taxon>Arthropoda</taxon>
        <taxon>Hexapoda</taxon>
        <taxon>Insecta</taxon>
        <taxon>Pterygota</taxon>
        <taxon>Neoptera</taxon>
        <taxon>Endopterygota</taxon>
        <taxon>Lepidoptera</taxon>
        <taxon>Glossata</taxon>
        <taxon>Ditrysia</taxon>
        <taxon>Tineoidea</taxon>
        <taxon>Psychidae</taxon>
        <taxon>Oiketicinae</taxon>
        <taxon>Eumeta</taxon>
    </lineage>
</organism>
<evidence type="ECO:0000313" key="1">
    <source>
        <dbReference type="EMBL" id="GBP04152.1"/>
    </source>
</evidence>
<dbReference type="EMBL" id="BGZK01000012">
    <property type="protein sequence ID" value="GBP04152.1"/>
    <property type="molecule type" value="Genomic_DNA"/>
</dbReference>
<gene>
    <name evidence="1" type="ORF">EVAR_74870_1</name>
</gene>
<evidence type="ECO:0000313" key="2">
    <source>
        <dbReference type="Proteomes" id="UP000299102"/>
    </source>
</evidence>
<protein>
    <submittedName>
        <fullName evidence="1">Uncharacterized protein</fullName>
    </submittedName>
</protein>
<dbReference type="AlphaFoldDB" id="A0A4C1SPU7"/>
<proteinExistence type="predicted"/>
<keyword evidence="2" id="KW-1185">Reference proteome</keyword>
<accession>A0A4C1SPU7</accession>
<reference evidence="1 2" key="1">
    <citation type="journal article" date="2019" name="Commun. Biol.">
        <title>The bagworm genome reveals a unique fibroin gene that provides high tensile strength.</title>
        <authorList>
            <person name="Kono N."/>
            <person name="Nakamura H."/>
            <person name="Ohtoshi R."/>
            <person name="Tomita M."/>
            <person name="Numata K."/>
            <person name="Arakawa K."/>
        </authorList>
    </citation>
    <scope>NUCLEOTIDE SEQUENCE [LARGE SCALE GENOMIC DNA]</scope>
</reference>
<sequence length="94" mass="10300">MDHRNSSNHHCVADLLVGIGYPTPFVFNRSGVMVKGVGNRNSHLLDEIQQPTRSRRAERLGGRGGGGASFATGTVSTADYLRDYTAMSCYRRAR</sequence>
<dbReference type="Proteomes" id="UP000299102">
    <property type="component" value="Unassembled WGS sequence"/>
</dbReference>
<name>A0A4C1SPU7_EUMVA</name>
<comment type="caution">
    <text evidence="1">The sequence shown here is derived from an EMBL/GenBank/DDBJ whole genome shotgun (WGS) entry which is preliminary data.</text>
</comment>